<dbReference type="InterPro" id="IPR014001">
    <property type="entry name" value="Helicase_ATP-bd"/>
</dbReference>
<dbReference type="GO" id="GO:0032259">
    <property type="term" value="P:methylation"/>
    <property type="evidence" value="ECO:0007669"/>
    <property type="project" value="UniProtKB-KW"/>
</dbReference>
<dbReference type="SUPFAM" id="SSF53335">
    <property type="entry name" value="S-adenosyl-L-methionine-dependent methyltransferases"/>
    <property type="match status" value="1"/>
</dbReference>
<gene>
    <name evidence="3" type="ORF">I6G81_05270</name>
</gene>
<dbReference type="SUPFAM" id="SSF52540">
    <property type="entry name" value="P-loop containing nucleoside triphosphate hydrolases"/>
    <property type="match status" value="2"/>
</dbReference>
<dbReference type="EMBL" id="CP065877">
    <property type="protein sequence ID" value="QQA16883.1"/>
    <property type="molecule type" value="Genomic_DNA"/>
</dbReference>
<name>A0ABX6ZBA8_BACMY</name>
<sequence>MSQVLDKLNIELKSSNFEFMKLDNDLALLYKLATQAELDFALQAYDNTLVNVRKVAESLTDLIIDLNYETVPYRASFNDKLSIIKSHKYDIPQQVIDAFYDVKSSGNKGAHTIEDNEALSYKALAQLRVILYWYMLTYTNVEIKRKGFIVPTVISRFKSNQERKIVYIQTADNSSGKWLAYEGAEKIGETTAPEEDQEEDWSPNSEFLRSITRKRLNGYMRTAGVPARIDWSELAWIKETKSWFGDTDVHQVLTRSGYKHQDGLEGTEWFQIDLETAKAAIKAVKEGRKSLKLENKEEPQKIVLRSEQDTAVKQATKAFKKHQKVLWNAKMRFGKTLTTYELIKQNNYKKVLVMTHRPVVSDSWFDDFKKIEMAKAGYEYASKTMGEKDLKRLMNGNSPFIYFVSIQDLRGAAEVGGKFEKNSEFFEIEWDLVVVDEAHEGTQTERGDKLYEMLTKDNTKILELSGTPFNILDEFSEEQVFTWDYIMEQQAKVRFSVEHPNEVNPYETLPQVEMYTFKMATDKQYQNSDKYFDFAEFFKVDDNGKFVHESSINKWLDQISSDGKTNYPFSTKEYRESIRHTLWLLPSRAAAKSLKVLLNNHPVLGEYSVLNIVNDNDNEIIGENDADMVRVRATITDKPSETKTIILTVRKLTTGVNIPALNAVVFLNNTTSAQNYLQAAFRAQTPFSDEVLGMKKKAYIFDFAPDRALNILAKSVSMSPKAGALNTVEQKEKLGTLLNFLPVLEQSGHEMKPYSVDKMMRQLKKVYAEKAVLSGFDDSSIYNDELWKVTQEDVVLFNELNGKLGKTQQTKSTNKIDVNINGLDEQEREKAKRGKHKPKKERTEEEKAAIEAEQKLRKERNNMIAILRGISIRIPLMIYGMDLGLDKDISLDDFVNLVDPVSWEEFMPKGITKRDFMNFKKFYDPEIFVEAGHRIRQAALSANNLSYQDRIEKITSIFSGFKNPDKETVLTPWRVVNLQLGETLGGYNFFDESYKEPLSHVGYREIDNGEITEKVFAKDAKILEINSKTGLYPLYMAFNIYQRRYLQESESWAKADYVQKDKELWQEVLENNIFALNKTPMARTITYRTLNGYEINKKFEKNLVYIEDLPKKIKESLVDTKNEILTKFGGKNVKFNVVVGNPPYQEASDVNNRQEPIYQYFYDLSENMAEKYCLISPARFLFNAGLTSKIWNQKMLNDPHLKVEYYNQNSNEIFPNTDIKGGVVVLYRDENKEFGAIKKFIPEKNLQNIASHFTLDFETNLPTIMFGGRSDLKFNEEFLRDFPNSKTDRLLFIQEKRPEVKELGPNEEYEIKSSTFEALHYAFEEETPVNSNDYYKILGLFNGKRVWRWINKKYMSARYPEKNNIDKWKIFIPKANGSGSFGEILSTPVIGRPFESATPTFISIGAFTSESEAKNAMKYIKTKFLRCLLGILKITQDNPPSKWAYIPLQDFIHNSDIDWSKDIPEIDQQLYKKYGLNQSEIDFIEDKVKVMD</sequence>
<dbReference type="InterPro" id="IPR050742">
    <property type="entry name" value="Helicase_Restrict-Modif_Enz"/>
</dbReference>
<dbReference type="Pfam" id="PF07669">
    <property type="entry name" value="Eco57I"/>
    <property type="match status" value="1"/>
</dbReference>
<accession>A0ABX6ZBA8</accession>
<protein>
    <submittedName>
        <fullName evidence="3">Eco57I restriction-modification methylase domain-containing protein</fullName>
    </submittedName>
</protein>
<dbReference type="Gene3D" id="3.40.50.300">
    <property type="entry name" value="P-loop containing nucleotide triphosphate hydrolases"/>
    <property type="match status" value="2"/>
</dbReference>
<dbReference type="InterPro" id="IPR006935">
    <property type="entry name" value="Helicase/UvrB_N"/>
</dbReference>
<feature type="compositionally biased region" description="Basic residues" evidence="1">
    <location>
        <begin position="831"/>
        <end position="840"/>
    </location>
</feature>
<evidence type="ECO:0000256" key="1">
    <source>
        <dbReference type="SAM" id="MobiDB-lite"/>
    </source>
</evidence>
<dbReference type="InterPro" id="IPR029063">
    <property type="entry name" value="SAM-dependent_MTases_sf"/>
</dbReference>
<dbReference type="SMART" id="SM00487">
    <property type="entry name" value="DEXDc"/>
    <property type="match status" value="1"/>
</dbReference>
<reference evidence="3 4" key="1">
    <citation type="submission" date="2020-12" db="EMBL/GenBank/DDBJ databases">
        <title>FDA dAtabase for Regulatory Grade micrObial Sequences (FDA-ARGOS): Supporting development and validation of Infectious Disease Dx tests.</title>
        <authorList>
            <person name="Nelson B."/>
            <person name="Plummer A."/>
            <person name="Tallon L."/>
            <person name="Sadzewicz L."/>
            <person name="Zhao X."/>
            <person name="Boylan J."/>
            <person name="Ott S."/>
            <person name="Bowen H."/>
            <person name="Vavikolanu K."/>
            <person name="Mehta A."/>
            <person name="Aluvathingal J."/>
            <person name="Nadendla S."/>
            <person name="Myers T."/>
            <person name="Yan Y."/>
            <person name="Sichtig H."/>
        </authorList>
    </citation>
    <scope>NUCLEOTIDE SEQUENCE [LARGE SCALE GENOMIC DNA]</scope>
    <source>
        <strain evidence="3 4">FDAARGOS_924</strain>
    </source>
</reference>
<dbReference type="GO" id="GO:0008168">
    <property type="term" value="F:methyltransferase activity"/>
    <property type="evidence" value="ECO:0007669"/>
    <property type="project" value="UniProtKB-KW"/>
</dbReference>
<dbReference type="Gene3D" id="3.40.50.150">
    <property type="entry name" value="Vaccinia Virus protein VP39"/>
    <property type="match status" value="1"/>
</dbReference>
<dbReference type="RefSeq" id="WP_003187673.1">
    <property type="nucleotide sequence ID" value="NZ_CP009692.1"/>
</dbReference>
<evidence type="ECO:0000313" key="3">
    <source>
        <dbReference type="EMBL" id="QQA16883.1"/>
    </source>
</evidence>
<keyword evidence="4" id="KW-1185">Reference proteome</keyword>
<dbReference type="Pfam" id="PF04851">
    <property type="entry name" value="ResIII"/>
    <property type="match status" value="1"/>
</dbReference>
<dbReference type="PROSITE" id="PS51192">
    <property type="entry name" value="HELICASE_ATP_BIND_1"/>
    <property type="match status" value="1"/>
</dbReference>
<dbReference type="PROSITE" id="PS00092">
    <property type="entry name" value="N6_MTASE"/>
    <property type="match status" value="1"/>
</dbReference>
<dbReference type="InterPro" id="IPR027417">
    <property type="entry name" value="P-loop_NTPase"/>
</dbReference>
<evidence type="ECO:0000259" key="2">
    <source>
        <dbReference type="PROSITE" id="PS51192"/>
    </source>
</evidence>
<dbReference type="PANTHER" id="PTHR47396:SF1">
    <property type="entry name" value="ATP-DEPENDENT HELICASE IRC3-RELATED"/>
    <property type="match status" value="1"/>
</dbReference>
<keyword evidence="3" id="KW-0808">Transferase</keyword>
<dbReference type="Proteomes" id="UP000596196">
    <property type="component" value="Chromosome"/>
</dbReference>
<keyword evidence="3" id="KW-0489">Methyltransferase</keyword>
<dbReference type="PANTHER" id="PTHR47396">
    <property type="entry name" value="TYPE I RESTRICTION ENZYME ECOKI R PROTEIN"/>
    <property type="match status" value="1"/>
</dbReference>
<evidence type="ECO:0000313" key="4">
    <source>
        <dbReference type="Proteomes" id="UP000596196"/>
    </source>
</evidence>
<dbReference type="InterPro" id="IPR002052">
    <property type="entry name" value="DNA_methylase_N6_adenine_CS"/>
</dbReference>
<proteinExistence type="predicted"/>
<organism evidence="3 4">
    <name type="scientific">Bacillus mycoides</name>
    <dbReference type="NCBI Taxonomy" id="1405"/>
    <lineage>
        <taxon>Bacteria</taxon>
        <taxon>Bacillati</taxon>
        <taxon>Bacillota</taxon>
        <taxon>Bacilli</taxon>
        <taxon>Bacillales</taxon>
        <taxon>Bacillaceae</taxon>
        <taxon>Bacillus</taxon>
        <taxon>Bacillus cereus group</taxon>
    </lineage>
</organism>
<dbReference type="InterPro" id="IPR011639">
    <property type="entry name" value="MethylTrfase_TaqI-like_dom"/>
</dbReference>
<feature type="region of interest" description="Disordered" evidence="1">
    <location>
        <begin position="824"/>
        <end position="845"/>
    </location>
</feature>
<feature type="domain" description="Helicase ATP-binding" evidence="2">
    <location>
        <begin position="316"/>
        <end position="486"/>
    </location>
</feature>